<feature type="domain" description="Transposase IS200-like" evidence="1">
    <location>
        <begin position="9"/>
        <end position="123"/>
    </location>
</feature>
<dbReference type="SMART" id="SM01321">
    <property type="entry name" value="Y1_Tnp"/>
    <property type="match status" value="1"/>
</dbReference>
<organism evidence="2">
    <name type="scientific">marine sediment metagenome</name>
    <dbReference type="NCBI Taxonomy" id="412755"/>
    <lineage>
        <taxon>unclassified sequences</taxon>
        <taxon>metagenomes</taxon>
        <taxon>ecological metagenomes</taxon>
    </lineage>
</organism>
<name>A0A0F8YX51_9ZZZZ</name>
<dbReference type="GO" id="GO:0004803">
    <property type="term" value="F:transposase activity"/>
    <property type="evidence" value="ECO:0007669"/>
    <property type="project" value="InterPro"/>
</dbReference>
<dbReference type="EMBL" id="LAZR01063873">
    <property type="protein sequence ID" value="KKK58644.1"/>
    <property type="molecule type" value="Genomic_DNA"/>
</dbReference>
<evidence type="ECO:0000313" key="2">
    <source>
        <dbReference type="EMBL" id="KKK58644.1"/>
    </source>
</evidence>
<dbReference type="InterPro" id="IPR036515">
    <property type="entry name" value="Transposase_17_sf"/>
</dbReference>
<protein>
    <recommendedName>
        <fullName evidence="1">Transposase IS200-like domain-containing protein</fullName>
    </recommendedName>
</protein>
<sequence>MPRLARLDAPGVFHHVMIRGIERRKIFWNKKDREDFLDRLGKLLPETRTGCYGWAFLSNHAHFLFRTGKAPLSTLMRRLLTGYVLSFNKRHRRSGQLFQNRFKSIVCQEDIYLKELVRYIHLNPIRAGLV</sequence>
<dbReference type="SUPFAM" id="SSF143422">
    <property type="entry name" value="Transposase IS200-like"/>
    <property type="match status" value="1"/>
</dbReference>
<reference evidence="2" key="1">
    <citation type="journal article" date="2015" name="Nature">
        <title>Complex archaea that bridge the gap between prokaryotes and eukaryotes.</title>
        <authorList>
            <person name="Spang A."/>
            <person name="Saw J.H."/>
            <person name="Jorgensen S.L."/>
            <person name="Zaremba-Niedzwiedzka K."/>
            <person name="Martijn J."/>
            <person name="Lind A.E."/>
            <person name="van Eijk R."/>
            <person name="Schleper C."/>
            <person name="Guy L."/>
            <person name="Ettema T.J."/>
        </authorList>
    </citation>
    <scope>NUCLEOTIDE SEQUENCE</scope>
</reference>
<feature type="non-terminal residue" evidence="2">
    <location>
        <position position="130"/>
    </location>
</feature>
<dbReference type="GO" id="GO:0003677">
    <property type="term" value="F:DNA binding"/>
    <property type="evidence" value="ECO:0007669"/>
    <property type="project" value="InterPro"/>
</dbReference>
<accession>A0A0F8YX51</accession>
<dbReference type="GO" id="GO:0006313">
    <property type="term" value="P:DNA transposition"/>
    <property type="evidence" value="ECO:0007669"/>
    <property type="project" value="InterPro"/>
</dbReference>
<dbReference type="Pfam" id="PF01797">
    <property type="entry name" value="Y1_Tnp"/>
    <property type="match status" value="1"/>
</dbReference>
<dbReference type="Gene3D" id="3.30.70.1290">
    <property type="entry name" value="Transposase IS200-like"/>
    <property type="match status" value="1"/>
</dbReference>
<dbReference type="InterPro" id="IPR002686">
    <property type="entry name" value="Transposase_17"/>
</dbReference>
<comment type="caution">
    <text evidence="2">The sequence shown here is derived from an EMBL/GenBank/DDBJ whole genome shotgun (WGS) entry which is preliminary data.</text>
</comment>
<dbReference type="PANTHER" id="PTHR34322:SF2">
    <property type="entry name" value="TRANSPOSASE IS200-LIKE DOMAIN-CONTAINING PROTEIN"/>
    <property type="match status" value="1"/>
</dbReference>
<evidence type="ECO:0000259" key="1">
    <source>
        <dbReference type="SMART" id="SM01321"/>
    </source>
</evidence>
<dbReference type="AlphaFoldDB" id="A0A0F8YX51"/>
<dbReference type="PANTHER" id="PTHR34322">
    <property type="entry name" value="TRANSPOSASE, Y1_TNP DOMAIN-CONTAINING"/>
    <property type="match status" value="1"/>
</dbReference>
<gene>
    <name evidence="2" type="ORF">LCGC14_3042380</name>
</gene>
<proteinExistence type="predicted"/>